<feature type="compositionally biased region" description="Polar residues" evidence="1">
    <location>
        <begin position="131"/>
        <end position="154"/>
    </location>
</feature>
<dbReference type="AlphaFoldDB" id="A0A6A4I9L4"/>
<feature type="region of interest" description="Disordered" evidence="1">
    <location>
        <begin position="60"/>
        <end position="82"/>
    </location>
</feature>
<evidence type="ECO:0000313" key="2">
    <source>
        <dbReference type="EMBL" id="KAE9405385.1"/>
    </source>
</evidence>
<proteinExistence type="predicted"/>
<evidence type="ECO:0000313" key="3">
    <source>
        <dbReference type="Proteomes" id="UP000799118"/>
    </source>
</evidence>
<gene>
    <name evidence="2" type="ORF">BT96DRAFT_337848</name>
</gene>
<keyword evidence="3" id="KW-1185">Reference proteome</keyword>
<name>A0A6A4I9L4_9AGAR</name>
<feature type="region of interest" description="Disordered" evidence="1">
    <location>
        <begin position="130"/>
        <end position="154"/>
    </location>
</feature>
<sequence length="228" mass="25707">MKAAVRFRLLFRMMSLTRRRRRCKGEHWCLERVPKPWYKYAPDALRAAFIADADDLAERPTKRKKLDTDESATPSDNTQPSLLLKWDDSDRCCIVRNLSVNAKSPNTSRYALFITQQSRAKECISYHLPESTPTPSADVSTNGAESESGSSVDHSPQLVAAIGAGTPAASPLRELTVDDWVVQSHCVHTKEEDIWLLGLDSMQFVDAGIRIDRMRTLPVTRWKFVSVS</sequence>
<evidence type="ECO:0000256" key="1">
    <source>
        <dbReference type="SAM" id="MobiDB-lite"/>
    </source>
</evidence>
<feature type="compositionally biased region" description="Polar residues" evidence="1">
    <location>
        <begin position="71"/>
        <end position="81"/>
    </location>
</feature>
<dbReference type="OrthoDB" id="3596986at2759"/>
<accession>A0A6A4I9L4</accession>
<protein>
    <submittedName>
        <fullName evidence="2">Uncharacterized protein</fullName>
    </submittedName>
</protein>
<organism evidence="2 3">
    <name type="scientific">Gymnopus androsaceus JB14</name>
    <dbReference type="NCBI Taxonomy" id="1447944"/>
    <lineage>
        <taxon>Eukaryota</taxon>
        <taxon>Fungi</taxon>
        <taxon>Dikarya</taxon>
        <taxon>Basidiomycota</taxon>
        <taxon>Agaricomycotina</taxon>
        <taxon>Agaricomycetes</taxon>
        <taxon>Agaricomycetidae</taxon>
        <taxon>Agaricales</taxon>
        <taxon>Marasmiineae</taxon>
        <taxon>Omphalotaceae</taxon>
        <taxon>Gymnopus</taxon>
    </lineage>
</organism>
<reference evidence="2" key="1">
    <citation type="journal article" date="2019" name="Environ. Microbiol.">
        <title>Fungal ecological strategies reflected in gene transcription - a case study of two litter decomposers.</title>
        <authorList>
            <person name="Barbi F."/>
            <person name="Kohler A."/>
            <person name="Barry K."/>
            <person name="Baskaran P."/>
            <person name="Daum C."/>
            <person name="Fauchery L."/>
            <person name="Ihrmark K."/>
            <person name="Kuo A."/>
            <person name="LaButti K."/>
            <person name="Lipzen A."/>
            <person name="Morin E."/>
            <person name="Grigoriev I.V."/>
            <person name="Henrissat B."/>
            <person name="Lindahl B."/>
            <person name="Martin F."/>
        </authorList>
    </citation>
    <scope>NUCLEOTIDE SEQUENCE</scope>
    <source>
        <strain evidence="2">JB14</strain>
    </source>
</reference>
<dbReference type="EMBL" id="ML769409">
    <property type="protein sequence ID" value="KAE9405385.1"/>
    <property type="molecule type" value="Genomic_DNA"/>
</dbReference>
<dbReference type="Proteomes" id="UP000799118">
    <property type="component" value="Unassembled WGS sequence"/>
</dbReference>